<accession>A0ABR1U191</accession>
<feature type="compositionally biased region" description="Polar residues" evidence="2">
    <location>
        <begin position="15"/>
        <end position="31"/>
    </location>
</feature>
<feature type="compositionally biased region" description="Polar residues" evidence="2">
    <location>
        <begin position="156"/>
        <end position="178"/>
    </location>
</feature>
<reference evidence="3 4" key="1">
    <citation type="submission" date="2023-01" db="EMBL/GenBank/DDBJ databases">
        <title>Analysis of 21 Apiospora genomes using comparative genomics revels a genus with tremendous synthesis potential of carbohydrate active enzymes and secondary metabolites.</title>
        <authorList>
            <person name="Sorensen T."/>
        </authorList>
    </citation>
    <scope>NUCLEOTIDE SEQUENCE [LARGE SCALE GENOMIC DNA]</scope>
    <source>
        <strain evidence="3 4">CBS 83171</strain>
    </source>
</reference>
<proteinExistence type="predicted"/>
<feature type="compositionally biased region" description="Polar residues" evidence="2">
    <location>
        <begin position="71"/>
        <end position="88"/>
    </location>
</feature>
<dbReference type="SUPFAM" id="SSF57701">
    <property type="entry name" value="Zn2/Cys6 DNA-binding domain"/>
    <property type="match status" value="1"/>
</dbReference>
<evidence type="ECO:0000256" key="1">
    <source>
        <dbReference type="ARBA" id="ARBA00023242"/>
    </source>
</evidence>
<dbReference type="InterPro" id="IPR001138">
    <property type="entry name" value="Zn2Cys6_DnaBD"/>
</dbReference>
<dbReference type="Proteomes" id="UP001446871">
    <property type="component" value="Unassembled WGS sequence"/>
</dbReference>
<feature type="region of interest" description="Disordered" evidence="2">
    <location>
        <begin position="1"/>
        <end position="31"/>
    </location>
</feature>
<dbReference type="CDD" id="cd00067">
    <property type="entry name" value="GAL4"/>
    <property type="match status" value="1"/>
</dbReference>
<dbReference type="InterPro" id="IPR036864">
    <property type="entry name" value="Zn2-C6_fun-type_DNA-bd_sf"/>
</dbReference>
<keyword evidence="1" id="KW-0539">Nucleus</keyword>
<evidence type="ECO:0008006" key="5">
    <source>
        <dbReference type="Google" id="ProtNLM"/>
    </source>
</evidence>
<gene>
    <name evidence="3" type="ORF">PG996_011975</name>
</gene>
<name>A0ABR1U191_9PEZI</name>
<evidence type="ECO:0000313" key="3">
    <source>
        <dbReference type="EMBL" id="KAK8052674.1"/>
    </source>
</evidence>
<keyword evidence="4" id="KW-1185">Reference proteome</keyword>
<comment type="caution">
    <text evidence="3">The sequence shown here is derived from an EMBL/GenBank/DDBJ whole genome shotgun (WGS) entry which is preliminary data.</text>
</comment>
<protein>
    <recommendedName>
        <fullName evidence="5">Zn(2)-C6 fungal-type domain-containing protein</fullName>
    </recommendedName>
</protein>
<organism evidence="3 4">
    <name type="scientific">Apiospora saccharicola</name>
    <dbReference type="NCBI Taxonomy" id="335842"/>
    <lineage>
        <taxon>Eukaryota</taxon>
        <taxon>Fungi</taxon>
        <taxon>Dikarya</taxon>
        <taxon>Ascomycota</taxon>
        <taxon>Pezizomycotina</taxon>
        <taxon>Sordariomycetes</taxon>
        <taxon>Xylariomycetidae</taxon>
        <taxon>Amphisphaeriales</taxon>
        <taxon>Apiosporaceae</taxon>
        <taxon>Apiospora</taxon>
    </lineage>
</organism>
<feature type="region of interest" description="Disordered" evidence="2">
    <location>
        <begin position="143"/>
        <end position="178"/>
    </location>
</feature>
<feature type="region of interest" description="Disordered" evidence="2">
    <location>
        <begin position="71"/>
        <end position="92"/>
    </location>
</feature>
<sequence>MTMEESTEWPDHWLTTPNEHGSGNIANTASYGVSPSQHYQIDGDIQALDRKIDYLFGVSQDADTMLFEEVSSQSASQTIPTQPNTTEPSPMELPSYDFDVSFPLSTGLELMTEFQNPVVTASASSAAIMVTHHDEKRKMLIPIRPKHEGGPASVASGLSFTHRGSNSTAQYRQPNLYPSQILPPKRKRMIGSSPSLHCGDLLIAEILTQEFPTPNVKAKRARYATRTCLRCREHKQKCSGGIPCDNCRNLWNKPRQSMALFWTACFDSDLRELDYFEECKLYRLTDMPEKVFEDMLFAGQPVNRLLMSAFGDPEDTLTFRHDYRYMAKLTNLGQIELMIMKAGFMSRLLDGMYHHLQRIRFGKATGFQQWWVNFMVKIVSSILRESANQAAGFAESAAEALWYDVFSVRGTLHDETQQRQDNRNSLFKKMKNGMMRHEQQQKHLMLYLDWCTSKFQGGTNSSRSLLVLSKLQELDYDWLPANFSGNDTHQQADEAGKILI</sequence>
<evidence type="ECO:0000256" key="2">
    <source>
        <dbReference type="SAM" id="MobiDB-lite"/>
    </source>
</evidence>
<evidence type="ECO:0000313" key="4">
    <source>
        <dbReference type="Proteomes" id="UP001446871"/>
    </source>
</evidence>
<dbReference type="EMBL" id="JAQQWM010000008">
    <property type="protein sequence ID" value="KAK8052674.1"/>
    <property type="molecule type" value="Genomic_DNA"/>
</dbReference>